<gene>
    <name evidence="4" type="ORF">GGR27_000483</name>
</gene>
<keyword evidence="1" id="KW-0547">Nucleotide-binding</keyword>
<protein>
    <submittedName>
        <fullName evidence="4">ABC transport system ATP-binding protein</fullName>
    </submittedName>
</protein>
<accession>A0ABX0X705</accession>
<dbReference type="SUPFAM" id="SSF52540">
    <property type="entry name" value="P-loop containing nucleoside triphosphate hydrolases"/>
    <property type="match status" value="1"/>
</dbReference>
<dbReference type="InterPro" id="IPR003593">
    <property type="entry name" value="AAA+_ATPase"/>
</dbReference>
<dbReference type="InterPro" id="IPR015854">
    <property type="entry name" value="ABC_transpr_LolD-like"/>
</dbReference>
<keyword evidence="2 4" id="KW-0067">ATP-binding</keyword>
<feature type="domain" description="ABC transporter" evidence="3">
    <location>
        <begin position="2"/>
        <end position="206"/>
    </location>
</feature>
<dbReference type="SMART" id="SM00382">
    <property type="entry name" value="AAA"/>
    <property type="match status" value="1"/>
</dbReference>
<dbReference type="InterPro" id="IPR027417">
    <property type="entry name" value="P-loop_NTPase"/>
</dbReference>
<dbReference type="EMBL" id="JAATJH010000001">
    <property type="protein sequence ID" value="NJC25002.1"/>
    <property type="molecule type" value="Genomic_DNA"/>
</dbReference>
<evidence type="ECO:0000256" key="2">
    <source>
        <dbReference type="ARBA" id="ARBA00022840"/>
    </source>
</evidence>
<dbReference type="GO" id="GO:0005524">
    <property type="term" value="F:ATP binding"/>
    <property type="evidence" value="ECO:0007669"/>
    <property type="project" value="UniProtKB-KW"/>
</dbReference>
<dbReference type="PROSITE" id="PS50893">
    <property type="entry name" value="ABC_TRANSPORTER_2"/>
    <property type="match status" value="1"/>
</dbReference>
<reference evidence="4 5" key="1">
    <citation type="submission" date="2020-03" db="EMBL/GenBank/DDBJ databases">
        <title>Genomic Encyclopedia of Type Strains, Phase IV (KMG-IV): sequencing the most valuable type-strain genomes for metagenomic binning, comparative biology and taxonomic classification.</title>
        <authorList>
            <person name="Goeker M."/>
        </authorList>
    </citation>
    <scope>NUCLEOTIDE SEQUENCE [LARGE SCALE GENOMIC DNA]</scope>
    <source>
        <strain evidence="4 5">DSM 105096</strain>
    </source>
</reference>
<dbReference type="PANTHER" id="PTHR24220">
    <property type="entry name" value="IMPORT ATP-BINDING PROTEIN"/>
    <property type="match status" value="1"/>
</dbReference>
<comment type="caution">
    <text evidence="4">The sequence shown here is derived from an EMBL/GenBank/DDBJ whole genome shotgun (WGS) entry which is preliminary data.</text>
</comment>
<dbReference type="PROSITE" id="PS00211">
    <property type="entry name" value="ABC_TRANSPORTER_1"/>
    <property type="match status" value="1"/>
</dbReference>
<dbReference type="RefSeq" id="WP_168035781.1">
    <property type="nucleotide sequence ID" value="NZ_JAATJH010000001.1"/>
</dbReference>
<dbReference type="Proteomes" id="UP000770785">
    <property type="component" value="Unassembled WGS sequence"/>
</dbReference>
<evidence type="ECO:0000313" key="4">
    <source>
        <dbReference type="EMBL" id="NJC25002.1"/>
    </source>
</evidence>
<keyword evidence="5" id="KW-1185">Reference proteome</keyword>
<organism evidence="4 5">
    <name type="scientific">Neolewinella antarctica</name>
    <dbReference type="NCBI Taxonomy" id="442734"/>
    <lineage>
        <taxon>Bacteria</taxon>
        <taxon>Pseudomonadati</taxon>
        <taxon>Bacteroidota</taxon>
        <taxon>Saprospiria</taxon>
        <taxon>Saprospirales</taxon>
        <taxon>Lewinellaceae</taxon>
        <taxon>Neolewinella</taxon>
    </lineage>
</organism>
<name>A0ABX0X705_9BACT</name>
<proteinExistence type="predicted"/>
<dbReference type="Pfam" id="PF00005">
    <property type="entry name" value="ABC_tran"/>
    <property type="match status" value="1"/>
</dbReference>
<evidence type="ECO:0000256" key="1">
    <source>
        <dbReference type="ARBA" id="ARBA00022741"/>
    </source>
</evidence>
<dbReference type="InterPro" id="IPR017871">
    <property type="entry name" value="ABC_transporter-like_CS"/>
</dbReference>
<dbReference type="PANTHER" id="PTHR24220:SF659">
    <property type="entry name" value="TRANSPORTER, PUTATIVE-RELATED"/>
    <property type="match status" value="1"/>
</dbReference>
<dbReference type="Gene3D" id="3.40.50.300">
    <property type="entry name" value="P-loop containing nucleotide triphosphate hydrolases"/>
    <property type="match status" value="1"/>
</dbReference>
<evidence type="ECO:0000313" key="5">
    <source>
        <dbReference type="Proteomes" id="UP000770785"/>
    </source>
</evidence>
<evidence type="ECO:0000259" key="3">
    <source>
        <dbReference type="PROSITE" id="PS50893"/>
    </source>
</evidence>
<dbReference type="InterPro" id="IPR003439">
    <property type="entry name" value="ABC_transporter-like_ATP-bd"/>
</dbReference>
<sequence length="208" mass="22123">MLQAQDLSYTYPNGETLRFPDLTCAAGETRLLLGKSGSGKTTLLQLLAGLRSPATGSVEIDGTAVNTLTGSALDRFRGAKVGMVFQTAHFIRSVSIRDNLRLAQSLGGKPVDDRRIEELLTDLDVAHKTHAFPAKLSVGQQQRVAIARAVINQPAVILADEPTSALDDDNALQVLTLLQSQAAAVNAALLIVTHDNRLTSAIANQTTL</sequence>